<evidence type="ECO:0000256" key="2">
    <source>
        <dbReference type="ARBA" id="ARBA00012438"/>
    </source>
</evidence>
<evidence type="ECO:0000313" key="6">
    <source>
        <dbReference type="EMBL" id="EQD58122.1"/>
    </source>
</evidence>
<gene>
    <name evidence="6" type="ORF">B2A_04507</name>
</gene>
<dbReference type="SUPFAM" id="SSF55874">
    <property type="entry name" value="ATPase domain of HSP90 chaperone/DNA topoisomerase II/histidine kinase"/>
    <property type="match status" value="1"/>
</dbReference>
<keyword evidence="4" id="KW-0418">Kinase</keyword>
<keyword evidence="6" id="KW-0067">ATP-binding</keyword>
<proteinExistence type="predicted"/>
<keyword evidence="3" id="KW-0808">Transferase</keyword>
<evidence type="ECO:0000259" key="5">
    <source>
        <dbReference type="Pfam" id="PF02518"/>
    </source>
</evidence>
<dbReference type="CDD" id="cd16917">
    <property type="entry name" value="HATPase_UhpB-NarQ-NarX-like"/>
    <property type="match status" value="1"/>
</dbReference>
<name>T1ALA1_9ZZZZ</name>
<reference evidence="6" key="2">
    <citation type="journal article" date="2014" name="ISME J.">
        <title>Microbial stratification in low pH oxic and suboxic macroscopic growths along an acid mine drainage.</title>
        <authorList>
            <person name="Mendez-Garcia C."/>
            <person name="Mesa V."/>
            <person name="Sprenger R.R."/>
            <person name="Richter M."/>
            <person name="Diez M.S."/>
            <person name="Solano J."/>
            <person name="Bargiela R."/>
            <person name="Golyshina O.V."/>
            <person name="Manteca A."/>
            <person name="Ramos J.L."/>
            <person name="Gallego J.R."/>
            <person name="Llorente I."/>
            <person name="Martins Dos Santos V.A."/>
            <person name="Jensen O.N."/>
            <person name="Pelaez A.I."/>
            <person name="Sanchez J."/>
            <person name="Ferrer M."/>
        </authorList>
    </citation>
    <scope>NUCLEOTIDE SEQUENCE</scope>
</reference>
<dbReference type="EC" id="2.7.13.3" evidence="2"/>
<sequence length="167" mass="18110">SEDEGVLATHREAVASIRQILVSVVVQLRQLADGLRPPLLDDLGLVASLRQLVADFSGRSETKGSLRVSGAELDLGWDRKTDIYRIVQEALRNVERHAGASHVEVHLSFAKRTVRVKVQDDGCGFLVDTTVPGLGLRGMSERATLAKGRLEVNSVLGQGTTVRLTMS</sequence>
<comment type="caution">
    <text evidence="6">The sequence shown here is derived from an EMBL/GenBank/DDBJ whole genome shotgun (WGS) entry which is preliminary data.</text>
</comment>
<reference evidence="6" key="1">
    <citation type="submission" date="2013-08" db="EMBL/GenBank/DDBJ databases">
        <authorList>
            <person name="Mendez C."/>
            <person name="Richter M."/>
            <person name="Ferrer M."/>
            <person name="Sanchez J."/>
        </authorList>
    </citation>
    <scope>NUCLEOTIDE SEQUENCE</scope>
</reference>
<organism evidence="6">
    <name type="scientific">mine drainage metagenome</name>
    <dbReference type="NCBI Taxonomy" id="410659"/>
    <lineage>
        <taxon>unclassified sequences</taxon>
        <taxon>metagenomes</taxon>
        <taxon>ecological metagenomes</taxon>
    </lineage>
</organism>
<dbReference type="AlphaFoldDB" id="T1ALA1"/>
<dbReference type="GO" id="GO:0005524">
    <property type="term" value="F:ATP binding"/>
    <property type="evidence" value="ECO:0007669"/>
    <property type="project" value="UniProtKB-KW"/>
</dbReference>
<dbReference type="InterPro" id="IPR036890">
    <property type="entry name" value="HATPase_C_sf"/>
</dbReference>
<dbReference type="InterPro" id="IPR003594">
    <property type="entry name" value="HATPase_dom"/>
</dbReference>
<dbReference type="EMBL" id="AUZZ01003035">
    <property type="protein sequence ID" value="EQD58122.1"/>
    <property type="molecule type" value="Genomic_DNA"/>
</dbReference>
<accession>T1ALA1</accession>
<evidence type="ECO:0000256" key="1">
    <source>
        <dbReference type="ARBA" id="ARBA00000085"/>
    </source>
</evidence>
<evidence type="ECO:0000256" key="4">
    <source>
        <dbReference type="ARBA" id="ARBA00022777"/>
    </source>
</evidence>
<evidence type="ECO:0000256" key="3">
    <source>
        <dbReference type="ARBA" id="ARBA00022679"/>
    </source>
</evidence>
<keyword evidence="6" id="KW-0547">Nucleotide-binding</keyword>
<dbReference type="PANTHER" id="PTHR24421:SF10">
    <property type="entry name" value="NITRATE_NITRITE SENSOR PROTEIN NARQ"/>
    <property type="match status" value="1"/>
</dbReference>
<feature type="domain" description="Histidine kinase/HSP90-like ATPase" evidence="5">
    <location>
        <begin position="81"/>
        <end position="166"/>
    </location>
</feature>
<dbReference type="InterPro" id="IPR050482">
    <property type="entry name" value="Sensor_HK_TwoCompSys"/>
</dbReference>
<dbReference type="Gene3D" id="3.30.565.10">
    <property type="entry name" value="Histidine kinase-like ATPase, C-terminal domain"/>
    <property type="match status" value="1"/>
</dbReference>
<dbReference type="GO" id="GO:0004673">
    <property type="term" value="F:protein histidine kinase activity"/>
    <property type="evidence" value="ECO:0007669"/>
    <property type="project" value="UniProtKB-EC"/>
</dbReference>
<feature type="non-terminal residue" evidence="6">
    <location>
        <position position="1"/>
    </location>
</feature>
<feature type="non-terminal residue" evidence="6">
    <location>
        <position position="167"/>
    </location>
</feature>
<protein>
    <recommendedName>
        <fullName evidence="2">histidine kinase</fullName>
        <ecNumber evidence="2">2.7.13.3</ecNumber>
    </recommendedName>
</protein>
<comment type="catalytic activity">
    <reaction evidence="1">
        <text>ATP + protein L-histidine = ADP + protein N-phospho-L-histidine.</text>
        <dbReference type="EC" id="2.7.13.3"/>
    </reaction>
</comment>
<dbReference type="Pfam" id="PF02518">
    <property type="entry name" value="HATPase_c"/>
    <property type="match status" value="1"/>
</dbReference>
<dbReference type="PANTHER" id="PTHR24421">
    <property type="entry name" value="NITRATE/NITRITE SENSOR PROTEIN NARX-RELATED"/>
    <property type="match status" value="1"/>
</dbReference>
<dbReference type="GO" id="GO:0000160">
    <property type="term" value="P:phosphorelay signal transduction system"/>
    <property type="evidence" value="ECO:0007669"/>
    <property type="project" value="UniProtKB-KW"/>
</dbReference>